<dbReference type="InterPro" id="IPR009081">
    <property type="entry name" value="PP-bd_ACP"/>
</dbReference>
<dbReference type="InterPro" id="IPR002123">
    <property type="entry name" value="Plipid/glycerol_acylTrfase"/>
</dbReference>
<evidence type="ECO:0000259" key="2">
    <source>
        <dbReference type="PROSITE" id="PS50075"/>
    </source>
</evidence>
<dbReference type="GO" id="GO:0006631">
    <property type="term" value="P:fatty acid metabolic process"/>
    <property type="evidence" value="ECO:0007669"/>
    <property type="project" value="TreeGrafter"/>
</dbReference>
<proteinExistence type="inferred from homology"/>
<evidence type="ECO:0000313" key="4">
    <source>
        <dbReference type="Proteomes" id="UP000290253"/>
    </source>
</evidence>
<feature type="domain" description="Carrier" evidence="2">
    <location>
        <begin position="522"/>
        <end position="600"/>
    </location>
</feature>
<protein>
    <submittedName>
        <fullName evidence="3">AMP-binding protein</fullName>
    </submittedName>
</protein>
<dbReference type="CDD" id="cd07989">
    <property type="entry name" value="LPLAT_AGPAT-like"/>
    <property type="match status" value="1"/>
</dbReference>
<organism evidence="3 4">
    <name type="scientific">Silvibacterium dinghuense</name>
    <dbReference type="NCBI Taxonomy" id="1560006"/>
    <lineage>
        <taxon>Bacteria</taxon>
        <taxon>Pseudomonadati</taxon>
        <taxon>Acidobacteriota</taxon>
        <taxon>Terriglobia</taxon>
        <taxon>Terriglobales</taxon>
        <taxon>Acidobacteriaceae</taxon>
        <taxon>Silvibacterium</taxon>
    </lineage>
</organism>
<dbReference type="Gene3D" id="3.30.300.30">
    <property type="match status" value="1"/>
</dbReference>
<dbReference type="InterPro" id="IPR042099">
    <property type="entry name" value="ANL_N_sf"/>
</dbReference>
<evidence type="ECO:0000256" key="1">
    <source>
        <dbReference type="ARBA" id="ARBA00006432"/>
    </source>
</evidence>
<reference evidence="3 4" key="1">
    <citation type="journal article" date="2016" name="Int. J. Syst. Evol. Microbiol.">
        <title>Acidipila dinghuensis sp. nov., an acidobacterium isolated from forest soil.</title>
        <authorList>
            <person name="Jiang Y.W."/>
            <person name="Wang J."/>
            <person name="Chen M.H."/>
            <person name="Lv Y.Y."/>
            <person name="Qiu L.H."/>
        </authorList>
    </citation>
    <scope>NUCLEOTIDE SEQUENCE [LARGE SCALE GENOMIC DNA]</scope>
    <source>
        <strain evidence="3 4">DHOF10</strain>
    </source>
</reference>
<dbReference type="Pfam" id="PF01553">
    <property type="entry name" value="Acyltransferase"/>
    <property type="match status" value="1"/>
</dbReference>
<dbReference type="InterPro" id="IPR045851">
    <property type="entry name" value="AMP-bd_C_sf"/>
</dbReference>
<dbReference type="OrthoDB" id="9803968at2"/>
<dbReference type="AlphaFoldDB" id="A0A4Q1SKD0"/>
<dbReference type="PROSITE" id="PS50075">
    <property type="entry name" value="CARRIER"/>
    <property type="match status" value="1"/>
</dbReference>
<keyword evidence="4" id="KW-1185">Reference proteome</keyword>
<dbReference type="InterPro" id="IPR036736">
    <property type="entry name" value="ACP-like_sf"/>
</dbReference>
<evidence type="ECO:0000313" key="3">
    <source>
        <dbReference type="EMBL" id="RXS98154.1"/>
    </source>
</evidence>
<sequence>MRTHLASLVEDWRRHGNATAIVTYTGNRRVATSYAGLALLADRFSAELRRRGVSAGERVVLWGANGAEWMGAFFGCLLRGVIAVPLDTAGAVDFARRVMAETAPRLIVGDATLLAQLDGERLAFESFSEELPQVSTPEQPDPSLNPDTPLQILFTSGTTAEPKGVVHTHRNIAASVAPIEREIGKYLKYEKWVHPLRFLHTLPLSHVFGQFMALWIPPLLAAEVHFESRLQAGRLMETARRERISVLAAVPRVLELLREALLAEWPELERELSAAQGEKVWKRWWRFRRIHRKLGYKFWAFVCGGASLPSDLEQFWNTLGFALVQGYGMTETAALISLNHPFKVGKGTMGKVLPGRDVEIGEDGEVRVRGDMVSTSTWRNGRLEQAESPWLATGDLAQRDEAGQLRFLGRKNQMIVTASGLNLHPEDVERALDAQAGVQASVVVAQNTSRGPEPVAVLLLRGTREDAERAVSAANAGLAEFQRVRRWRLWPELDFPRTATGKIRRGKVAEWVNNTAKEENATETVTNSDALLAVIAGITGIRPARQDESARLADDLGLDSLGRVQLQAELEQRFGLGLGEQELEQVGTLGELRRLLGVGAGSAVVHEEASSTATAFTPAPAVPQGERDIYPHWPWSAPARWGRTFFMELVLRPLVWLLAAPVVRREGAVDTSQSLLLIANHVSTYDMPLILYALPGRMRRRVAAAMAANMLEDWRKSRNQGSWFLNVLGPLTYLTVTAVFNVFPLPRSAGFRRSFAHAGEALDRGFHVLVFPEGHRSDGTLQRFRPGIGLLVEESKTAVLPIALAGLGAMKTGRERWFRSGKLRVMVGEPMRFEAGLTAEEITERLHAEIERLLKKP</sequence>
<accession>A0A4Q1SKD0</accession>
<comment type="similarity">
    <text evidence="1">Belongs to the ATP-dependent AMP-binding enzyme family.</text>
</comment>
<dbReference type="GO" id="GO:0016746">
    <property type="term" value="F:acyltransferase activity"/>
    <property type="evidence" value="ECO:0007669"/>
    <property type="project" value="InterPro"/>
</dbReference>
<dbReference type="SUPFAM" id="SSF56801">
    <property type="entry name" value="Acetyl-CoA synthetase-like"/>
    <property type="match status" value="1"/>
</dbReference>
<name>A0A4Q1SKD0_9BACT</name>
<dbReference type="Gene3D" id="1.10.1200.10">
    <property type="entry name" value="ACP-like"/>
    <property type="match status" value="1"/>
</dbReference>
<dbReference type="Pfam" id="PF00550">
    <property type="entry name" value="PP-binding"/>
    <property type="match status" value="1"/>
</dbReference>
<dbReference type="GO" id="GO:0031956">
    <property type="term" value="F:medium-chain fatty acid-CoA ligase activity"/>
    <property type="evidence" value="ECO:0007669"/>
    <property type="project" value="TreeGrafter"/>
</dbReference>
<gene>
    <name evidence="3" type="ORF">ESZ00_04495</name>
</gene>
<dbReference type="Pfam" id="PF00501">
    <property type="entry name" value="AMP-binding"/>
    <property type="match status" value="1"/>
</dbReference>
<dbReference type="Proteomes" id="UP000290253">
    <property type="component" value="Unassembled WGS sequence"/>
</dbReference>
<comment type="caution">
    <text evidence="3">The sequence shown here is derived from an EMBL/GenBank/DDBJ whole genome shotgun (WGS) entry which is preliminary data.</text>
</comment>
<dbReference type="SMART" id="SM00563">
    <property type="entry name" value="PlsC"/>
    <property type="match status" value="1"/>
</dbReference>
<dbReference type="EMBL" id="SDMK01000001">
    <property type="protein sequence ID" value="RXS98154.1"/>
    <property type="molecule type" value="Genomic_DNA"/>
</dbReference>
<dbReference type="Gene3D" id="3.40.50.12780">
    <property type="entry name" value="N-terminal domain of ligase-like"/>
    <property type="match status" value="1"/>
</dbReference>
<dbReference type="SUPFAM" id="SSF69593">
    <property type="entry name" value="Glycerol-3-phosphate (1)-acyltransferase"/>
    <property type="match status" value="1"/>
</dbReference>
<dbReference type="PANTHER" id="PTHR43201">
    <property type="entry name" value="ACYL-COA SYNTHETASE"/>
    <property type="match status" value="1"/>
</dbReference>
<dbReference type="SUPFAM" id="SSF47336">
    <property type="entry name" value="ACP-like"/>
    <property type="match status" value="1"/>
</dbReference>
<dbReference type="PANTHER" id="PTHR43201:SF8">
    <property type="entry name" value="ACYL-COA SYNTHETASE FAMILY MEMBER 3"/>
    <property type="match status" value="1"/>
</dbReference>
<dbReference type="InterPro" id="IPR000873">
    <property type="entry name" value="AMP-dep_synth/lig_dom"/>
</dbReference>